<dbReference type="OrthoDB" id="982889at2"/>
<feature type="transmembrane region" description="Helical" evidence="1">
    <location>
        <begin position="98"/>
        <end position="118"/>
    </location>
</feature>
<dbReference type="EMBL" id="QBKQ01000005">
    <property type="protein sequence ID" value="PTX41451.1"/>
    <property type="molecule type" value="Genomic_DNA"/>
</dbReference>
<keyword evidence="3" id="KW-1185">Reference proteome</keyword>
<keyword evidence="1" id="KW-0812">Transmembrane</keyword>
<reference evidence="2 3" key="1">
    <citation type="submission" date="2018-04" db="EMBL/GenBank/DDBJ databases">
        <title>Genomic Encyclopedia of Archaeal and Bacterial Type Strains, Phase II (KMG-II): from individual species to whole genera.</title>
        <authorList>
            <person name="Goeker M."/>
        </authorList>
    </citation>
    <scope>NUCLEOTIDE SEQUENCE [LARGE SCALE GENOMIC DNA]</scope>
    <source>
        <strain evidence="2 3">DSM 23082</strain>
    </source>
</reference>
<accession>A0A2T6ACB0</accession>
<gene>
    <name evidence="2" type="ORF">C8P64_3251</name>
</gene>
<organism evidence="2 3">
    <name type="scientific">Christiangramia gaetbulicola</name>
    <dbReference type="NCBI Taxonomy" id="703340"/>
    <lineage>
        <taxon>Bacteria</taxon>
        <taxon>Pseudomonadati</taxon>
        <taxon>Bacteroidota</taxon>
        <taxon>Flavobacteriia</taxon>
        <taxon>Flavobacteriales</taxon>
        <taxon>Flavobacteriaceae</taxon>
        <taxon>Christiangramia</taxon>
    </lineage>
</organism>
<dbReference type="Proteomes" id="UP000244174">
    <property type="component" value="Unassembled WGS sequence"/>
</dbReference>
<protein>
    <submittedName>
        <fullName evidence="2">Uncharacterized protein</fullName>
    </submittedName>
</protein>
<proteinExistence type="predicted"/>
<dbReference type="RefSeq" id="WP_108173118.1">
    <property type="nucleotide sequence ID" value="NZ_QBKQ01000005.1"/>
</dbReference>
<evidence type="ECO:0000256" key="1">
    <source>
        <dbReference type="SAM" id="Phobius"/>
    </source>
</evidence>
<keyword evidence="1" id="KW-0472">Membrane</keyword>
<comment type="caution">
    <text evidence="2">The sequence shown here is derived from an EMBL/GenBank/DDBJ whole genome shotgun (WGS) entry which is preliminary data.</text>
</comment>
<dbReference type="AlphaFoldDB" id="A0A2T6ACB0"/>
<keyword evidence="1" id="KW-1133">Transmembrane helix</keyword>
<evidence type="ECO:0000313" key="2">
    <source>
        <dbReference type="EMBL" id="PTX41451.1"/>
    </source>
</evidence>
<evidence type="ECO:0000313" key="3">
    <source>
        <dbReference type="Proteomes" id="UP000244174"/>
    </source>
</evidence>
<name>A0A2T6ACB0_9FLAO</name>
<sequence>MSQENTTSYHKEFVSKLESLYGSFDPDKKKFESTSNSKIARDLCYSDSQFSRLINNTASEGEFKRTLRNVNRLLNETRLQKEHGSKEDSKPVSKNNSLLYILGIIILGLLAFIVFNLFDEPKEKEIAKEDSRYEMLKWSFENKYIKPYVKLKELPADCDYPSYKYQGKWTLKNEYKIPFFRERNGFHYVAKEAVMFARSMEESSADGKQFEGYEYQMHEIWYDKRELPIDSFLIPNNRTKLKESYNRSDLAQNDNFVKIANVHTFFRNEFSIDSTIVDRKGKAIGRDITFLSEEELLKNVGDKKLVEELKSEINSIAKNRLEDFSKPVSCQPAQVPNVDFHYINEGDELSFKCQFTTGRFLVDYEKVFVLEDQYINNICR</sequence>